<dbReference type="EMBL" id="MVDD01000009">
    <property type="protein sequence ID" value="PKQ62214.1"/>
    <property type="molecule type" value="Genomic_DNA"/>
</dbReference>
<keyword evidence="5" id="KW-1185">Reference proteome</keyword>
<dbReference type="Pfam" id="PF18962">
    <property type="entry name" value="Por_Secre_tail"/>
    <property type="match status" value="1"/>
</dbReference>
<name>A0A2N3HVX8_9BACT</name>
<dbReference type="Proteomes" id="UP000233535">
    <property type="component" value="Unassembled WGS sequence"/>
</dbReference>
<comment type="caution">
    <text evidence="4">The sequence shown here is derived from an EMBL/GenBank/DDBJ whole genome shotgun (WGS) entry which is preliminary data.</text>
</comment>
<dbReference type="InterPro" id="IPR011050">
    <property type="entry name" value="Pectin_lyase_fold/virulence"/>
</dbReference>
<proteinExistence type="predicted"/>
<dbReference type="AlphaFoldDB" id="A0A2N3HVX8"/>
<protein>
    <recommendedName>
        <fullName evidence="6">Secretion system C-terminal sorting domain-containing protein</fullName>
    </recommendedName>
</protein>
<dbReference type="InterPro" id="IPR012334">
    <property type="entry name" value="Pectin_lyas_fold"/>
</dbReference>
<sequence length="860" mass="95448">MFVSTALLAKNYFVAPNGLDSNAGTLGAPFKTIQKAADVMIAGDKCYLRKGTYREKVSVKVSNVVFEAYNNEFVVVSGADVISAWTRYSGEIYKARLSNVESEFTQVFFKGKHQHIARYPDKNNDDMFSIEDGYAPLEVKTGGKVVFDTAPNGGTNYWKGGYFRAISGKTWVNPTGKIKGSTGKDLTCDMITKSWIDGYDKCVGRGVGYILHLNALSKAGEWYYQDNTLYFWKPGGGKPSDTEVEAQKREQAFFISEKNNITLKNIHIKAASIALKNSNNCVIDGCSFHYPKGWFTRPDYSASYTELGGVYVKGNNNIFRNCYFDGGWGSHLSYESGDNNEVSNCFFENNGWMGMFTSSIYNGSSNLDVNHSSFASTGRFHIRTHNATDIKHCDFYDCMKMGQDAGSIEITNGGNWGVPVDMKGSEIAYNKFHDMNTLHSYNDKKNFVVAFYLEGAENYTVHHNLIYNIQTDEKQGSFVYLGPRKSKIKKCYYYNNTVWNVDKLVNVWNRDNKGEISSSEFVNNILDSRAEIDWGNPSLESGVSFIKNQLISNPNNIFVNASQANFSLKNGSAAIDFGKNINGITDNYKGVAPDAGCFEKGNSNWTCGSSLQRPQFPDDDGSFSDDATVIEEIEFVNLASSFVQNRELTVRVAHTTSEKRDIVVILTSPNGTWLGNKKISAEAGANETDLTIAFDDQLELGNNYKLEAMIRLSGGAYTDNILVKTAFIDINSERANSLSSKQNSFVYPTILNEGESDFVSDSDETKTSLSLDSSTGVSLMDQNVRVSPNPFVNSFKINFGGADVNFIKLYDTKGQLVYSQPVQSNTSDIEVFVENNCAPGLYLLQVGNNKSVQTVKLLKK</sequence>
<evidence type="ECO:0008006" key="6">
    <source>
        <dbReference type="Google" id="ProtNLM"/>
    </source>
</evidence>
<dbReference type="Pfam" id="PF13229">
    <property type="entry name" value="Beta_helix"/>
    <property type="match status" value="1"/>
</dbReference>
<evidence type="ECO:0000259" key="3">
    <source>
        <dbReference type="Pfam" id="PF22842"/>
    </source>
</evidence>
<feature type="domain" description="Secretion system C-terminal sorting" evidence="2">
    <location>
        <begin position="787"/>
        <end position="857"/>
    </location>
</feature>
<feature type="domain" description="Pel9A-like right handed beta-helix region" evidence="3">
    <location>
        <begin position="9"/>
        <end position="54"/>
    </location>
</feature>
<reference evidence="4 5" key="1">
    <citation type="journal article" date="2017" name="Front. Microbiol.">
        <title>Labilibaculum manganireducens gen. nov., sp. nov. and Labilibaculum filiforme sp. nov., Novel Bacteroidetes Isolated from Subsurface Sediments of the Baltic Sea.</title>
        <authorList>
            <person name="Vandieken V."/>
            <person name="Marshall I.P."/>
            <person name="Niemann H."/>
            <person name="Engelen B."/>
            <person name="Cypionka H."/>
        </authorList>
    </citation>
    <scope>NUCLEOTIDE SEQUENCE [LARGE SCALE GENOMIC DNA]</scope>
    <source>
        <strain evidence="4 5">59.16B</strain>
    </source>
</reference>
<evidence type="ECO:0000259" key="1">
    <source>
        <dbReference type="Pfam" id="PF13229"/>
    </source>
</evidence>
<organism evidence="4 5">
    <name type="scientific">Labilibaculum filiforme</name>
    <dbReference type="NCBI Taxonomy" id="1940526"/>
    <lineage>
        <taxon>Bacteria</taxon>
        <taxon>Pseudomonadati</taxon>
        <taxon>Bacteroidota</taxon>
        <taxon>Bacteroidia</taxon>
        <taxon>Marinilabiliales</taxon>
        <taxon>Marinifilaceae</taxon>
        <taxon>Labilibaculum</taxon>
    </lineage>
</organism>
<evidence type="ECO:0000313" key="5">
    <source>
        <dbReference type="Proteomes" id="UP000233535"/>
    </source>
</evidence>
<accession>A0A2N3HVX8</accession>
<dbReference type="NCBIfam" id="TIGR04183">
    <property type="entry name" value="Por_Secre_tail"/>
    <property type="match status" value="1"/>
</dbReference>
<dbReference type="InterPro" id="IPR026444">
    <property type="entry name" value="Secre_tail"/>
</dbReference>
<gene>
    <name evidence="4" type="ORF">BZG02_12915</name>
</gene>
<feature type="domain" description="Right handed beta helix" evidence="1">
    <location>
        <begin position="253"/>
        <end position="415"/>
    </location>
</feature>
<dbReference type="InterPro" id="IPR039448">
    <property type="entry name" value="Beta_helix"/>
</dbReference>
<evidence type="ECO:0000313" key="4">
    <source>
        <dbReference type="EMBL" id="PKQ62214.1"/>
    </source>
</evidence>
<dbReference type="PANTHER" id="PTHR36453:SF1">
    <property type="entry name" value="RIGHT HANDED BETA HELIX DOMAIN-CONTAINING PROTEIN"/>
    <property type="match status" value="1"/>
</dbReference>
<evidence type="ECO:0000259" key="2">
    <source>
        <dbReference type="Pfam" id="PF18962"/>
    </source>
</evidence>
<dbReference type="SUPFAM" id="SSF51126">
    <property type="entry name" value="Pectin lyase-like"/>
    <property type="match status" value="1"/>
</dbReference>
<dbReference type="PANTHER" id="PTHR36453">
    <property type="entry name" value="SECRETED PROTEIN-RELATED"/>
    <property type="match status" value="1"/>
</dbReference>
<dbReference type="Gene3D" id="2.160.20.10">
    <property type="entry name" value="Single-stranded right-handed beta-helix, Pectin lyase-like"/>
    <property type="match status" value="2"/>
</dbReference>
<dbReference type="InterPro" id="IPR053868">
    <property type="entry name" value="Pel9A-like_beta_helix"/>
</dbReference>
<dbReference type="Pfam" id="PF22842">
    <property type="entry name" value="Pel9A-like_beta_helix"/>
    <property type="match status" value="1"/>
</dbReference>